<name>A0ABM7PNG7_9BACT</name>
<dbReference type="EMBL" id="AP024488">
    <property type="protein sequence ID" value="BCS99087.1"/>
    <property type="molecule type" value="Genomic_DNA"/>
</dbReference>
<evidence type="ECO:0000313" key="1">
    <source>
        <dbReference type="EMBL" id="BCS99087.1"/>
    </source>
</evidence>
<protein>
    <submittedName>
        <fullName evidence="1">Uncharacterized protein</fullName>
    </submittedName>
</protein>
<reference evidence="1 2" key="1">
    <citation type="submission" date="2021-02" db="EMBL/GenBank/DDBJ databases">
        <title>Complete genome of Desulfoluna sp. strain ASN36.</title>
        <authorList>
            <person name="Takahashi A."/>
            <person name="Kojima H."/>
            <person name="Fukui M."/>
        </authorList>
    </citation>
    <scope>NUCLEOTIDE SEQUENCE [LARGE SCALE GENOMIC DNA]</scope>
    <source>
        <strain evidence="1 2">ASN36</strain>
    </source>
</reference>
<proteinExistence type="predicted"/>
<evidence type="ECO:0000313" key="2">
    <source>
        <dbReference type="Proteomes" id="UP001320148"/>
    </source>
</evidence>
<accession>A0ABM7PNG7</accession>
<sequence length="52" mass="5507">MLGNGFVEDLSQGQVLKVFAGHGLLLRMAIASGGPAGGQTFEKFDKQILFVI</sequence>
<gene>
    <name evidence="1" type="ORF">DSLASN_47190</name>
</gene>
<keyword evidence="2" id="KW-1185">Reference proteome</keyword>
<dbReference type="Proteomes" id="UP001320148">
    <property type="component" value="Chromosome"/>
</dbReference>
<organism evidence="1 2">
    <name type="scientific">Desulfoluna limicola</name>
    <dbReference type="NCBI Taxonomy" id="2810562"/>
    <lineage>
        <taxon>Bacteria</taxon>
        <taxon>Pseudomonadati</taxon>
        <taxon>Thermodesulfobacteriota</taxon>
        <taxon>Desulfobacteria</taxon>
        <taxon>Desulfobacterales</taxon>
        <taxon>Desulfolunaceae</taxon>
        <taxon>Desulfoluna</taxon>
    </lineage>
</organism>